<dbReference type="OrthoDB" id="9804933at2"/>
<accession>A0A2S6I508</accession>
<keyword evidence="6 7" id="KW-0742">SOS response</keyword>
<dbReference type="InterPro" id="IPR035901">
    <property type="entry name" value="GIY-YIG_endonuc_sf"/>
</dbReference>
<dbReference type="GO" id="GO:0003677">
    <property type="term" value="F:DNA binding"/>
    <property type="evidence" value="ECO:0007669"/>
    <property type="project" value="UniProtKB-UniRule"/>
</dbReference>
<dbReference type="PANTHER" id="PTHR30562">
    <property type="entry name" value="UVRC/OXIDOREDUCTASE"/>
    <property type="match status" value="1"/>
</dbReference>
<dbReference type="CDD" id="cd10434">
    <property type="entry name" value="GIY-YIG_UvrC_Cho"/>
    <property type="match status" value="1"/>
</dbReference>
<comment type="subunit">
    <text evidence="7">Interacts with UvrB in an incision complex.</text>
</comment>
<dbReference type="InterPro" id="IPR004791">
    <property type="entry name" value="UvrC"/>
</dbReference>
<gene>
    <name evidence="7" type="primary">uvrC</name>
    <name evidence="10" type="ORF">CLV84_3131</name>
</gene>
<keyword evidence="4 7" id="KW-0267">Excision nuclease</keyword>
<dbReference type="SUPFAM" id="SSF46600">
    <property type="entry name" value="C-terminal UvrC-binding domain of UvrB"/>
    <property type="match status" value="1"/>
</dbReference>
<dbReference type="HAMAP" id="MF_00203">
    <property type="entry name" value="UvrC"/>
    <property type="match status" value="1"/>
</dbReference>
<dbReference type="InterPro" id="IPR038476">
    <property type="entry name" value="UvrC_RNase_H_dom_sf"/>
</dbReference>
<dbReference type="Pfam" id="PF22920">
    <property type="entry name" value="UvrC_RNaseH"/>
    <property type="match status" value="1"/>
</dbReference>
<evidence type="ECO:0000313" key="10">
    <source>
        <dbReference type="EMBL" id="PPK86209.1"/>
    </source>
</evidence>
<keyword evidence="3 7" id="KW-0228">DNA excision</keyword>
<dbReference type="AlphaFoldDB" id="A0A2S6I508"/>
<dbReference type="SUPFAM" id="SSF82771">
    <property type="entry name" value="GIY-YIG endonuclease"/>
    <property type="match status" value="1"/>
</dbReference>
<dbReference type="SUPFAM" id="SSF47781">
    <property type="entry name" value="RuvA domain 2-like"/>
    <property type="match status" value="1"/>
</dbReference>
<evidence type="ECO:0000256" key="3">
    <source>
        <dbReference type="ARBA" id="ARBA00022769"/>
    </source>
</evidence>
<dbReference type="SMART" id="SM00278">
    <property type="entry name" value="HhH1"/>
    <property type="match status" value="1"/>
</dbReference>
<comment type="function">
    <text evidence="7">The UvrABC repair system catalyzes the recognition and processing of DNA lesions. UvrC both incises the 5' and 3' sides of the lesion. The N-terminal half is responsible for the 3' incision and the C-terminal half is responsible for the 5' incision.</text>
</comment>
<evidence type="ECO:0000256" key="6">
    <source>
        <dbReference type="ARBA" id="ARBA00023236"/>
    </source>
</evidence>
<dbReference type="InterPro" id="IPR036876">
    <property type="entry name" value="UVR_dom_sf"/>
</dbReference>
<dbReference type="EMBL" id="PTJC01000006">
    <property type="protein sequence ID" value="PPK86209.1"/>
    <property type="molecule type" value="Genomic_DNA"/>
</dbReference>
<dbReference type="InterPro" id="IPR050066">
    <property type="entry name" value="UvrABC_protein_C"/>
</dbReference>
<dbReference type="Pfam" id="PF14520">
    <property type="entry name" value="HHH_5"/>
    <property type="match status" value="1"/>
</dbReference>
<dbReference type="Gene3D" id="1.10.150.20">
    <property type="entry name" value="5' to 3' exonuclease, C-terminal subdomain"/>
    <property type="match status" value="1"/>
</dbReference>
<dbReference type="InterPro" id="IPR010994">
    <property type="entry name" value="RuvA_2-like"/>
</dbReference>
<dbReference type="PANTHER" id="PTHR30562:SF1">
    <property type="entry name" value="UVRABC SYSTEM PROTEIN C"/>
    <property type="match status" value="1"/>
</dbReference>
<dbReference type="GO" id="GO:0009380">
    <property type="term" value="C:excinuclease repair complex"/>
    <property type="evidence" value="ECO:0007669"/>
    <property type="project" value="InterPro"/>
</dbReference>
<dbReference type="Gene3D" id="3.30.420.340">
    <property type="entry name" value="UvrC, RNAse H endonuclease domain"/>
    <property type="match status" value="1"/>
</dbReference>
<keyword evidence="1 7" id="KW-0963">Cytoplasm</keyword>
<feature type="domain" description="UvrC family homology region profile" evidence="9">
    <location>
        <begin position="268"/>
        <end position="479"/>
    </location>
</feature>
<comment type="similarity">
    <text evidence="7">Belongs to the UvrC family.</text>
</comment>
<feature type="domain" description="GIY-YIG" evidence="8">
    <location>
        <begin position="15"/>
        <end position="94"/>
    </location>
</feature>
<reference evidence="10 11" key="1">
    <citation type="submission" date="2018-02" db="EMBL/GenBank/DDBJ databases">
        <title>Genomic Encyclopedia of Archaeal and Bacterial Type Strains, Phase II (KMG-II): from individual species to whole genera.</title>
        <authorList>
            <person name="Goeker M."/>
        </authorList>
    </citation>
    <scope>NUCLEOTIDE SEQUENCE [LARGE SCALE GENOMIC DNA]</scope>
    <source>
        <strain evidence="10 11">DSM 29526</strain>
    </source>
</reference>
<keyword evidence="2 7" id="KW-0227">DNA damage</keyword>
<dbReference type="Proteomes" id="UP000237662">
    <property type="component" value="Unassembled WGS sequence"/>
</dbReference>
<proteinExistence type="inferred from homology"/>
<evidence type="ECO:0000256" key="5">
    <source>
        <dbReference type="ARBA" id="ARBA00023204"/>
    </source>
</evidence>
<evidence type="ECO:0000259" key="9">
    <source>
        <dbReference type="PROSITE" id="PS50165"/>
    </source>
</evidence>
<dbReference type="GO" id="GO:0005737">
    <property type="term" value="C:cytoplasm"/>
    <property type="evidence" value="ECO:0007669"/>
    <property type="project" value="UniProtKB-SubCell"/>
</dbReference>
<dbReference type="NCBIfam" id="TIGR00194">
    <property type="entry name" value="uvrC"/>
    <property type="match status" value="1"/>
</dbReference>
<dbReference type="RefSeq" id="WP_104420659.1">
    <property type="nucleotide sequence ID" value="NZ_PTJC01000006.1"/>
</dbReference>
<evidence type="ECO:0000313" key="11">
    <source>
        <dbReference type="Proteomes" id="UP000237662"/>
    </source>
</evidence>
<evidence type="ECO:0000256" key="4">
    <source>
        <dbReference type="ARBA" id="ARBA00022881"/>
    </source>
</evidence>
<organism evidence="10 11">
    <name type="scientific">Neolewinella xylanilytica</name>
    <dbReference type="NCBI Taxonomy" id="1514080"/>
    <lineage>
        <taxon>Bacteria</taxon>
        <taxon>Pseudomonadati</taxon>
        <taxon>Bacteroidota</taxon>
        <taxon>Saprospiria</taxon>
        <taxon>Saprospirales</taxon>
        <taxon>Lewinellaceae</taxon>
        <taxon>Neolewinella</taxon>
    </lineage>
</organism>
<dbReference type="InterPro" id="IPR047296">
    <property type="entry name" value="GIY-YIG_UvrC_Cho"/>
</dbReference>
<comment type="subcellular location">
    <subcellularLocation>
        <location evidence="7">Cytoplasm</location>
    </subcellularLocation>
</comment>
<dbReference type="InterPro" id="IPR003583">
    <property type="entry name" value="Hlx-hairpin-Hlx_DNA-bd_motif"/>
</dbReference>
<dbReference type="InterPro" id="IPR001162">
    <property type="entry name" value="UvrC_RNase_H_dom"/>
</dbReference>
<dbReference type="PROSITE" id="PS50164">
    <property type="entry name" value="GIY_YIG"/>
    <property type="match status" value="1"/>
</dbReference>
<evidence type="ECO:0000256" key="1">
    <source>
        <dbReference type="ARBA" id="ARBA00022490"/>
    </source>
</evidence>
<dbReference type="Pfam" id="PF08459">
    <property type="entry name" value="UvrC_RNaseH_dom"/>
    <property type="match status" value="1"/>
</dbReference>
<evidence type="ECO:0000256" key="7">
    <source>
        <dbReference type="HAMAP-Rule" id="MF_00203"/>
    </source>
</evidence>
<dbReference type="SMART" id="SM00465">
    <property type="entry name" value="GIYc"/>
    <property type="match status" value="1"/>
</dbReference>
<dbReference type="GO" id="GO:0009381">
    <property type="term" value="F:excinuclease ABC activity"/>
    <property type="evidence" value="ECO:0007669"/>
    <property type="project" value="UniProtKB-UniRule"/>
</dbReference>
<comment type="caution">
    <text evidence="10">The sequence shown here is derived from an EMBL/GenBank/DDBJ whole genome shotgun (WGS) entry which is preliminary data.</text>
</comment>
<keyword evidence="11" id="KW-1185">Reference proteome</keyword>
<sequence>MTTEDFKRIADTVPRQPGVYRFIDAEDRILYVGKAKTLRNRVASYFGDRKDRLNRTRVMVKNASRLEFTIVETEADALLLENALIKTHQPRYNVNLKDDKNYSYICIKNERFPRVFITREVRRDGSYYFGPYTSKGRLKIILDLVKTLFPLRTCNLNLSPENIAEGKFKVCLEYHIKNCEGPCVGEESEASYNEKIEQVKNILKGNFAEVKRHFQGEMERLAEDLEFERAQLIAEKLKAFEKYQSKSTIVSTSIRDLDVFGLAIDEKEAYLNYIKIVNGAVIHTHTQEIEMNLDDDAESLLSYAIPELRERFNSIAPEVILADEIDLSGVEASITVPKIGDKKKLLELSEKNAKYMLLQRKKQRISHANRQTPAERILRQMQGDLQMDELPMHIECFDNSNIQGSNPASACVVFKNAKPSKKDYRHYNIKTVVGPDDFASMKEVVHRRYRRLMDEGEPLPQLVIIDGGKGQLSHAMESIDLLGLRGKMTVVGIAKRLEEIYFPDDPVPLHINKKSESLRIIQQARDEAHRFSLRHHRNKRSKGMIQTELTNIPGVGEKTVQKLISHFGSTKKVKNALASEIAEVTNLSTAKRVLEYFRRQEVAAGEVPKDRG</sequence>
<evidence type="ECO:0000256" key="2">
    <source>
        <dbReference type="ARBA" id="ARBA00022763"/>
    </source>
</evidence>
<protein>
    <recommendedName>
        <fullName evidence="7">UvrABC system protein C</fullName>
        <shortName evidence="7">Protein UvrC</shortName>
    </recommendedName>
    <alternativeName>
        <fullName evidence="7">Excinuclease ABC subunit C</fullName>
    </alternativeName>
</protein>
<dbReference type="GO" id="GO:0006289">
    <property type="term" value="P:nucleotide-excision repair"/>
    <property type="evidence" value="ECO:0007669"/>
    <property type="project" value="UniProtKB-UniRule"/>
</dbReference>
<dbReference type="GO" id="GO:0009432">
    <property type="term" value="P:SOS response"/>
    <property type="evidence" value="ECO:0007669"/>
    <property type="project" value="UniProtKB-UniRule"/>
</dbReference>
<dbReference type="Gene3D" id="3.40.1440.10">
    <property type="entry name" value="GIY-YIG endonuclease"/>
    <property type="match status" value="1"/>
</dbReference>
<dbReference type="InterPro" id="IPR000305">
    <property type="entry name" value="GIY-YIG_endonuc"/>
</dbReference>
<keyword evidence="5 7" id="KW-0234">DNA repair</keyword>
<evidence type="ECO:0000259" key="8">
    <source>
        <dbReference type="PROSITE" id="PS50164"/>
    </source>
</evidence>
<name>A0A2S6I508_9BACT</name>
<dbReference type="FunFam" id="3.40.1440.10:FF:000001">
    <property type="entry name" value="UvrABC system protein C"/>
    <property type="match status" value="1"/>
</dbReference>
<dbReference type="PROSITE" id="PS50165">
    <property type="entry name" value="UVRC"/>
    <property type="match status" value="1"/>
</dbReference>
<dbReference type="Pfam" id="PF01541">
    <property type="entry name" value="GIY-YIG"/>
    <property type="match status" value="1"/>
</dbReference>